<feature type="compositionally biased region" description="Low complexity" evidence="6">
    <location>
        <begin position="146"/>
        <end position="167"/>
    </location>
</feature>
<keyword evidence="2 7" id="KW-0812">Transmembrane</keyword>
<name>A0A9W2Z8N3_BIOGL</name>
<keyword evidence="5" id="KW-0325">Glycoprotein</keyword>
<feature type="region of interest" description="Disordered" evidence="6">
    <location>
        <begin position="137"/>
        <end position="167"/>
    </location>
</feature>
<feature type="domain" description="PKD" evidence="9">
    <location>
        <begin position="352"/>
        <end position="439"/>
    </location>
</feature>
<keyword evidence="8" id="KW-0732">Signal</keyword>
<accession>A0A9W2Z8N3</accession>
<dbReference type="SMART" id="SM00089">
    <property type="entry name" value="PKD"/>
    <property type="match status" value="5"/>
</dbReference>
<dbReference type="OMA" id="AYVIPDE"/>
<dbReference type="Proteomes" id="UP001165740">
    <property type="component" value="Chromosome 17"/>
</dbReference>
<evidence type="ECO:0000256" key="1">
    <source>
        <dbReference type="ARBA" id="ARBA00004370"/>
    </source>
</evidence>
<dbReference type="CDD" id="cd00146">
    <property type="entry name" value="PKD"/>
    <property type="match status" value="3"/>
</dbReference>
<dbReference type="FunFam" id="2.60.40.10:FF:000257">
    <property type="entry name" value="Dyslexia-associated protein KIAA0319-like"/>
    <property type="match status" value="1"/>
</dbReference>
<dbReference type="Pfam" id="PF22352">
    <property type="entry name" value="K319L-like_PKD"/>
    <property type="match status" value="5"/>
</dbReference>
<dbReference type="GO" id="GO:0016020">
    <property type="term" value="C:membrane"/>
    <property type="evidence" value="ECO:0007669"/>
    <property type="project" value="UniProtKB-SubCell"/>
</dbReference>
<dbReference type="PANTHER" id="PTHR46182">
    <property type="entry name" value="FI19480P1"/>
    <property type="match status" value="1"/>
</dbReference>
<feature type="chain" id="PRO_5040787212" evidence="8">
    <location>
        <begin position="22"/>
        <end position="1005"/>
    </location>
</feature>
<dbReference type="GeneID" id="106052009"/>
<dbReference type="PANTHER" id="PTHR46182:SF2">
    <property type="entry name" value="FI19480P1"/>
    <property type="match status" value="1"/>
</dbReference>
<dbReference type="InterPro" id="IPR000601">
    <property type="entry name" value="PKD_dom"/>
</dbReference>
<dbReference type="AlphaFoldDB" id="A0A9W2Z8N3"/>
<protein>
    <submittedName>
        <fullName evidence="11">Dyslexia-associated protein KIAA0319-like protein isoform X1</fullName>
    </submittedName>
</protein>
<evidence type="ECO:0000256" key="2">
    <source>
        <dbReference type="ARBA" id="ARBA00022692"/>
    </source>
</evidence>
<dbReference type="OrthoDB" id="536372at2759"/>
<evidence type="ECO:0000259" key="9">
    <source>
        <dbReference type="PROSITE" id="PS50093"/>
    </source>
</evidence>
<feature type="signal peptide" evidence="8">
    <location>
        <begin position="1"/>
        <end position="21"/>
    </location>
</feature>
<dbReference type="InterPro" id="IPR029865">
    <property type="entry name" value="KIAA0319-like"/>
</dbReference>
<dbReference type="InterPro" id="IPR013783">
    <property type="entry name" value="Ig-like_fold"/>
</dbReference>
<dbReference type="GO" id="GO:0001764">
    <property type="term" value="P:neuron migration"/>
    <property type="evidence" value="ECO:0007669"/>
    <property type="project" value="TreeGrafter"/>
</dbReference>
<evidence type="ECO:0000256" key="3">
    <source>
        <dbReference type="ARBA" id="ARBA00022989"/>
    </source>
</evidence>
<keyword evidence="3 7" id="KW-1133">Transmembrane helix</keyword>
<dbReference type="RefSeq" id="XP_055871327.1">
    <property type="nucleotide sequence ID" value="XM_056015352.1"/>
</dbReference>
<reference evidence="11" key="1">
    <citation type="submission" date="2025-08" db="UniProtKB">
        <authorList>
            <consortium name="RefSeq"/>
        </authorList>
    </citation>
    <scope>IDENTIFICATION</scope>
</reference>
<organism evidence="10 11">
    <name type="scientific">Biomphalaria glabrata</name>
    <name type="common">Bloodfluke planorb</name>
    <name type="synonym">Freshwater snail</name>
    <dbReference type="NCBI Taxonomy" id="6526"/>
    <lineage>
        <taxon>Eukaryota</taxon>
        <taxon>Metazoa</taxon>
        <taxon>Spiralia</taxon>
        <taxon>Lophotrochozoa</taxon>
        <taxon>Mollusca</taxon>
        <taxon>Gastropoda</taxon>
        <taxon>Heterobranchia</taxon>
        <taxon>Euthyneura</taxon>
        <taxon>Panpulmonata</taxon>
        <taxon>Hygrophila</taxon>
        <taxon>Lymnaeoidea</taxon>
        <taxon>Planorbidae</taxon>
        <taxon>Biomphalaria</taxon>
    </lineage>
</organism>
<dbReference type="Gene3D" id="2.60.40.10">
    <property type="entry name" value="Immunoglobulins"/>
    <property type="match status" value="5"/>
</dbReference>
<dbReference type="InterPro" id="IPR035986">
    <property type="entry name" value="PKD_dom_sf"/>
</dbReference>
<feature type="transmembrane region" description="Helical" evidence="7">
    <location>
        <begin position="879"/>
        <end position="901"/>
    </location>
</feature>
<dbReference type="GO" id="GO:0031410">
    <property type="term" value="C:cytoplasmic vesicle"/>
    <property type="evidence" value="ECO:0007669"/>
    <property type="project" value="TreeGrafter"/>
</dbReference>
<evidence type="ECO:0000256" key="8">
    <source>
        <dbReference type="SAM" id="SignalP"/>
    </source>
</evidence>
<evidence type="ECO:0000256" key="5">
    <source>
        <dbReference type="ARBA" id="ARBA00023180"/>
    </source>
</evidence>
<gene>
    <name evidence="11" type="primary">LOC106052009</name>
</gene>
<evidence type="ECO:0000256" key="4">
    <source>
        <dbReference type="ARBA" id="ARBA00023136"/>
    </source>
</evidence>
<proteinExistence type="predicted"/>
<dbReference type="InterPro" id="IPR022409">
    <property type="entry name" value="PKD/Chitinase_dom"/>
</dbReference>
<dbReference type="SUPFAM" id="SSF49299">
    <property type="entry name" value="PKD domain"/>
    <property type="match status" value="3"/>
</dbReference>
<evidence type="ECO:0000256" key="7">
    <source>
        <dbReference type="SAM" id="Phobius"/>
    </source>
</evidence>
<comment type="subcellular location">
    <subcellularLocation>
        <location evidence="1">Membrane</location>
    </subcellularLocation>
</comment>
<evidence type="ECO:0000313" key="11">
    <source>
        <dbReference type="RefSeq" id="XP_055871327.1"/>
    </source>
</evidence>
<dbReference type="PROSITE" id="PS50093">
    <property type="entry name" value="PKD"/>
    <property type="match status" value="1"/>
</dbReference>
<keyword evidence="10" id="KW-1185">Reference proteome</keyword>
<evidence type="ECO:0000256" key="6">
    <source>
        <dbReference type="SAM" id="MobiDB-lite"/>
    </source>
</evidence>
<keyword evidence="4 7" id="KW-0472">Membrane</keyword>
<dbReference type="FunFam" id="2.60.40.10:FF:000061">
    <property type="entry name" value="Dyslexia-associated protein KIAA0319 homolog"/>
    <property type="match status" value="2"/>
</dbReference>
<sequence length="1005" mass="110219">MDYRTLCEYLILFITVIRTNADELSGDICEDLIAQTEPLEEMSKLVFYSHLPKGGKEAGTYLKVNDEVRNWQDCVILCCSNPVSCDVALYTLSVCYYIKCNETDASGCQPLMSPLPKHNSTVMVFRNIRQLESHDLITQPPTSGETSLTTTVAPSSTVASSSEAPSTNHKLVGQDCVYGMLECVIDAICEVKEDAGSKVGHCKCTEGFTETVDHLCAKTTDTGIQPIDIQKESLHSTTKSPIVITASPVTKLTVSAGTNKTLQLPENSVSLTAYVIPAPETGETYTYEWQALEVPQNAETAKMDGKNTNTLHLSDLVVGLYVIKIKVTGNNKFGEAVINVTVLPPKRNNQPPQAIIVPSFQEVYLPNSAILEGSNSKDDDKIVSYKWEEVSGPLKQDDNLILTEQMLTLKDMVPGNYTFRLTVTDTDGATSSAQANVTVKKEKDYPPKADAGSDVVIHLPQTSLNLSGIKSSDDKGNLTYEWINSGDEKMTVGMVGVRSPVLQLSNLNVGDYKFTLKVTDSAGQTDSAEVHVFVKPQTNHPPEAKTAGHLQVFLPQESLTLDGSNSTDDSSKMEYAWSQIEGPTSLTINNANSVVALATGNILEGDYKFLLTVTDGELQKATDQLIVTVKKDINLPPRADAGGNQVLQLPISLVTLDGSKSSDDRGITKYLWKRDSKSLAAGAVVNNSDHKAVLQLVNLVAGQYLFTLTVEDADGQQNTDSATVIINKNPHEKDVVEMLLDADINHFTVAHKESLEEQLELMLQKSPEDRNTIVDFISISEDLSNGHLCLRFQVSHRDRDIKTIVNGVQALQTLKSKLGSGRILDYSVVRVDLSVCQNNCSGHGHCDQKSKLCVCEAFWMPNFFTSSLFGSESNCDWSVLYVVIICFIILVSIISAIWAIICCCTSKNTINTTPCCWLARKCKFTLKTKRRHRYSLLHDADESDKDKLEMLTKGKIQNSSVMISESDLSSDEETLFISSKKLSNGINGKVTNNNLRPGHKSKLKT</sequence>
<evidence type="ECO:0000313" key="10">
    <source>
        <dbReference type="Proteomes" id="UP001165740"/>
    </source>
</evidence>